<dbReference type="InterPro" id="IPR018627">
    <property type="entry name" value="ELP6"/>
</dbReference>
<evidence type="ECO:0000313" key="3">
    <source>
        <dbReference type="EMBL" id="OBZ70698.1"/>
    </source>
</evidence>
<dbReference type="Gene3D" id="3.40.50.300">
    <property type="entry name" value="P-loop containing nucleotide triphosphate hydrolases"/>
    <property type="match status" value="1"/>
</dbReference>
<organism evidence="3 4">
    <name type="scientific">Grifola frondosa</name>
    <name type="common">Maitake</name>
    <name type="synonym">Polyporus frondosus</name>
    <dbReference type="NCBI Taxonomy" id="5627"/>
    <lineage>
        <taxon>Eukaryota</taxon>
        <taxon>Fungi</taxon>
        <taxon>Dikarya</taxon>
        <taxon>Basidiomycota</taxon>
        <taxon>Agaricomycotina</taxon>
        <taxon>Agaricomycetes</taxon>
        <taxon>Polyporales</taxon>
        <taxon>Grifolaceae</taxon>
        <taxon>Grifola</taxon>
    </lineage>
</organism>
<keyword evidence="4" id="KW-1185">Reference proteome</keyword>
<gene>
    <name evidence="3" type="ORF">A0H81_09315</name>
</gene>
<evidence type="ECO:0008006" key="5">
    <source>
        <dbReference type="Google" id="ProtNLM"/>
    </source>
</evidence>
<dbReference type="Proteomes" id="UP000092993">
    <property type="component" value="Unassembled WGS sequence"/>
</dbReference>
<name>A0A1C7M1T5_GRIFR</name>
<sequence length="255" mass="27932">MLKLVKSQQPNTVVAEQYFLPVTVTLHIRLQAFTMFPPQGLPLPGEILLITDELSSPADFILLGNLSAHLKNHKDSKCIVLSVSEDLTRWKAISGKSVEKNLNLAQYMSSQSLIFIDVITNVASQGARRIWGPVLVILDDVATLEWTGVSILELSRFVRALCALSRKANAALILRHHIVTPGEPDDILRHLLQLCTYHMDVLPLSTGRSGSVALHAGPAVVDPHHHLIPKSMAIQYRLTDTGAVFFDRGTGGGVL</sequence>
<accession>A0A1C7M1T5</accession>
<dbReference type="EMBL" id="LUGG01000013">
    <property type="protein sequence ID" value="OBZ70698.1"/>
    <property type="molecule type" value="Genomic_DNA"/>
</dbReference>
<dbReference type="PANTHER" id="PTHR16184:SF6">
    <property type="entry name" value="ELONGATOR COMPLEX PROTEIN 6"/>
    <property type="match status" value="1"/>
</dbReference>
<comment type="caution">
    <text evidence="3">The sequence shown here is derived from an EMBL/GenBank/DDBJ whole genome shotgun (WGS) entry which is preliminary data.</text>
</comment>
<dbReference type="GO" id="GO:0002098">
    <property type="term" value="P:tRNA wobble uridine modification"/>
    <property type="evidence" value="ECO:0007669"/>
    <property type="project" value="InterPro"/>
</dbReference>
<dbReference type="UniPathway" id="UPA00988"/>
<dbReference type="OMA" id="SMLEWIG"/>
<evidence type="ECO:0000313" key="4">
    <source>
        <dbReference type="Proteomes" id="UP000092993"/>
    </source>
</evidence>
<dbReference type="PANTHER" id="PTHR16184">
    <property type="entry name" value="ELONGATOR COMPLEX PROTEIN 6"/>
    <property type="match status" value="1"/>
</dbReference>
<evidence type="ECO:0000256" key="2">
    <source>
        <dbReference type="ARBA" id="ARBA00008837"/>
    </source>
</evidence>
<proteinExistence type="inferred from homology"/>
<dbReference type="SUPFAM" id="SSF52540">
    <property type="entry name" value="P-loop containing nucleoside triphosphate hydrolases"/>
    <property type="match status" value="1"/>
</dbReference>
<dbReference type="InterPro" id="IPR027417">
    <property type="entry name" value="P-loop_NTPase"/>
</dbReference>
<reference evidence="3 4" key="1">
    <citation type="submission" date="2016-03" db="EMBL/GenBank/DDBJ databases">
        <title>Whole genome sequencing of Grifola frondosa 9006-11.</title>
        <authorList>
            <person name="Min B."/>
            <person name="Park H."/>
            <person name="Kim J.-G."/>
            <person name="Cho H."/>
            <person name="Oh Y.-L."/>
            <person name="Kong W.-S."/>
            <person name="Choi I.-G."/>
        </authorList>
    </citation>
    <scope>NUCLEOTIDE SEQUENCE [LARGE SCALE GENOMIC DNA]</scope>
    <source>
        <strain evidence="3 4">9006-11</strain>
    </source>
</reference>
<dbReference type="GO" id="GO:0033588">
    <property type="term" value="C:elongator holoenzyme complex"/>
    <property type="evidence" value="ECO:0007669"/>
    <property type="project" value="InterPro"/>
</dbReference>
<comment type="pathway">
    <text evidence="1">tRNA modification; 5-methoxycarbonylmethyl-2-thiouridine-tRNA biosynthesis.</text>
</comment>
<dbReference type="STRING" id="5627.A0A1C7M1T5"/>
<evidence type="ECO:0000256" key="1">
    <source>
        <dbReference type="ARBA" id="ARBA00005043"/>
    </source>
</evidence>
<comment type="similarity">
    <text evidence="2">Belongs to the ELP6 family.</text>
</comment>
<dbReference type="OrthoDB" id="9995306at2759"/>
<protein>
    <recommendedName>
        <fullName evidence="5">Elongator complex protein 5</fullName>
    </recommendedName>
</protein>
<dbReference type="AlphaFoldDB" id="A0A1C7M1T5"/>